<dbReference type="Proteomes" id="UP001253458">
    <property type="component" value="Unassembled WGS sequence"/>
</dbReference>
<evidence type="ECO:0000313" key="3">
    <source>
        <dbReference type="Proteomes" id="UP001249076"/>
    </source>
</evidence>
<dbReference type="AlphaFoldDB" id="A0AAJ2BXE0"/>
<evidence type="ECO:0000313" key="4">
    <source>
        <dbReference type="Proteomes" id="UP001253458"/>
    </source>
</evidence>
<sequence length="240" mass="25234">MIELSVALVVAGLLSWASFSAYETVSQQQQIERGRAQAQQLQSILRAFALRNGRLPCPDTNAVATGYESLTAGACSSGNQLGWFPYVSVGLEIPTQELRARYAVFRAANADVLQDADLAVSKERTGDSVGEANYLDVTDLIAALVNASALTLSTARAYLTGDGGAAGAIDCASNAVMPAAYWVVVPLQDRDNDGSRLDPPHTMTSLCAASPSAPLRFTSDDVVVAESPAQLAGWLRASLP</sequence>
<dbReference type="InterPro" id="IPR045584">
    <property type="entry name" value="Pilin-like"/>
</dbReference>
<comment type="caution">
    <text evidence="1">The sequence shown here is derived from an EMBL/GenBank/DDBJ whole genome shotgun (WGS) entry which is preliminary data.</text>
</comment>
<accession>A0AAJ2BXE0</accession>
<name>A0AAJ2BXE0_ACIDE</name>
<dbReference type="Proteomes" id="UP001249076">
    <property type="component" value="Unassembled WGS sequence"/>
</dbReference>
<organism evidence="1 4">
    <name type="scientific">Acidovorax delafieldii</name>
    <name type="common">Pseudomonas delafieldii</name>
    <dbReference type="NCBI Taxonomy" id="47920"/>
    <lineage>
        <taxon>Bacteria</taxon>
        <taxon>Pseudomonadati</taxon>
        <taxon>Pseudomonadota</taxon>
        <taxon>Betaproteobacteria</taxon>
        <taxon>Burkholderiales</taxon>
        <taxon>Comamonadaceae</taxon>
        <taxon>Acidovorax</taxon>
    </lineage>
</organism>
<protein>
    <submittedName>
        <fullName evidence="1">Type II secretory pathway pseudopilin PulG</fullName>
    </submittedName>
</protein>
<evidence type="ECO:0000313" key="2">
    <source>
        <dbReference type="EMBL" id="MDR6839103.1"/>
    </source>
</evidence>
<reference evidence="1 3" key="1">
    <citation type="submission" date="2023-07" db="EMBL/GenBank/DDBJ databases">
        <title>Sorghum-associated microbial communities from plants grown in Nebraska, USA.</title>
        <authorList>
            <person name="Schachtman D."/>
        </authorList>
    </citation>
    <scope>NUCLEOTIDE SEQUENCE</scope>
    <source>
        <strain evidence="2 3">BE105</strain>
        <strain evidence="1">BE69</strain>
    </source>
</reference>
<dbReference type="SUPFAM" id="SSF54523">
    <property type="entry name" value="Pili subunits"/>
    <property type="match status" value="1"/>
</dbReference>
<dbReference type="EMBL" id="JAVDTL010000004">
    <property type="protein sequence ID" value="MDR6767855.1"/>
    <property type="molecule type" value="Genomic_DNA"/>
</dbReference>
<keyword evidence="3" id="KW-1185">Reference proteome</keyword>
<gene>
    <name evidence="1" type="ORF">J2W88_003136</name>
    <name evidence="2" type="ORF">J2W93_003957</name>
</gene>
<dbReference type="EMBL" id="JAVDTS010000006">
    <property type="protein sequence ID" value="MDR6839103.1"/>
    <property type="molecule type" value="Genomic_DNA"/>
</dbReference>
<proteinExistence type="predicted"/>
<dbReference type="RefSeq" id="WP_310047629.1">
    <property type="nucleotide sequence ID" value="NZ_JAVDTL010000004.1"/>
</dbReference>
<evidence type="ECO:0000313" key="1">
    <source>
        <dbReference type="EMBL" id="MDR6767855.1"/>
    </source>
</evidence>